<dbReference type="SMART" id="SM01411">
    <property type="entry name" value="Ephrin_rec_like"/>
    <property type="match status" value="1"/>
</dbReference>
<evidence type="ECO:0000313" key="6">
    <source>
        <dbReference type="Proteomes" id="UP001152320"/>
    </source>
</evidence>
<dbReference type="Pfam" id="PF07699">
    <property type="entry name" value="Ephrin_rec_like"/>
    <property type="match status" value="1"/>
</dbReference>
<dbReference type="OrthoDB" id="5988709at2759"/>
<dbReference type="InterPro" id="IPR035976">
    <property type="entry name" value="Sushi/SCR/CCP_sf"/>
</dbReference>
<keyword evidence="1" id="KW-0677">Repeat</keyword>
<keyword evidence="6" id="KW-1185">Reference proteome</keyword>
<evidence type="ECO:0000256" key="3">
    <source>
        <dbReference type="SAM" id="SignalP"/>
    </source>
</evidence>
<dbReference type="InterPro" id="IPR011641">
    <property type="entry name" value="Tyr-kin_ephrin_A/B_rcpt-like"/>
</dbReference>
<evidence type="ECO:0000313" key="5">
    <source>
        <dbReference type="EMBL" id="KAJ8027761.1"/>
    </source>
</evidence>
<reference evidence="5" key="1">
    <citation type="submission" date="2021-10" db="EMBL/GenBank/DDBJ databases">
        <title>Tropical sea cucumber genome reveals ecological adaptation and Cuvierian tubules defense mechanism.</title>
        <authorList>
            <person name="Chen T."/>
        </authorList>
    </citation>
    <scope>NUCLEOTIDE SEQUENCE</scope>
    <source>
        <strain evidence="5">Nanhai2018</strain>
        <tissue evidence="5">Muscle</tissue>
    </source>
</reference>
<accession>A0A9Q1BJH5</accession>
<dbReference type="Pfam" id="PF02494">
    <property type="entry name" value="HYR"/>
    <property type="match status" value="1"/>
</dbReference>
<name>A0A9Q1BJH5_HOLLE</name>
<keyword evidence="2" id="KW-1015">Disulfide bond</keyword>
<dbReference type="SUPFAM" id="SSF57184">
    <property type="entry name" value="Growth factor receptor domain"/>
    <property type="match status" value="1"/>
</dbReference>
<dbReference type="Gene3D" id="2.10.50.10">
    <property type="entry name" value="Tumor Necrosis Factor Receptor, subunit A, domain 2"/>
    <property type="match status" value="1"/>
</dbReference>
<dbReference type="PANTHER" id="PTHR46343:SF2">
    <property type="entry name" value="SUSHI_VON WILLEBRAND FACTOR TYPE A_EGF_PENTRAXIN DOMAIN-CONTAINING 1"/>
    <property type="match status" value="1"/>
</dbReference>
<feature type="chain" id="PRO_5040362098" evidence="3">
    <location>
        <begin position="23"/>
        <end position="495"/>
    </location>
</feature>
<dbReference type="PROSITE" id="PS50825">
    <property type="entry name" value="HYR"/>
    <property type="match status" value="1"/>
</dbReference>
<dbReference type="AlphaFoldDB" id="A0A9Q1BJH5"/>
<dbReference type="Gene3D" id="2.10.70.10">
    <property type="entry name" value="Complement Module, domain 1"/>
    <property type="match status" value="1"/>
</dbReference>
<gene>
    <name evidence="5" type="ORF">HOLleu_29808</name>
</gene>
<comment type="caution">
    <text evidence="5">The sequence shown here is derived from an EMBL/GenBank/DDBJ whole genome shotgun (WGS) entry which is preliminary data.</text>
</comment>
<dbReference type="InterPro" id="IPR003410">
    <property type="entry name" value="HYR_dom"/>
</dbReference>
<dbReference type="InterPro" id="IPR043555">
    <property type="entry name" value="SRPX-like"/>
</dbReference>
<evidence type="ECO:0000256" key="1">
    <source>
        <dbReference type="ARBA" id="ARBA00022737"/>
    </source>
</evidence>
<dbReference type="Proteomes" id="UP001152320">
    <property type="component" value="Chromosome 15"/>
</dbReference>
<feature type="signal peptide" evidence="3">
    <location>
        <begin position="1"/>
        <end position="22"/>
    </location>
</feature>
<evidence type="ECO:0000259" key="4">
    <source>
        <dbReference type="PROSITE" id="PS50825"/>
    </source>
</evidence>
<keyword evidence="3" id="KW-0732">Signal</keyword>
<evidence type="ECO:0000256" key="2">
    <source>
        <dbReference type="ARBA" id="ARBA00023157"/>
    </source>
</evidence>
<sequence length="495" mass="55542">MSPLNYLWITLLCLVIYRNVYSEPICKDAMSHVPDDMIVSCSLRCARYGYEIESTKASVPHRVQYFHLKEINFTEARCVDKQAPRFTKRCPHSMIFFTEIGSRSAAVNWTLRAIDNSRMVPKVNCSHEPGDYEVGEYDISCKAIDEAGNMKMCEFHVSVRSMGCPELKQPAHGSLRCDEWRYGRLCFQECDKQYDIPPGSMFPNLFVCGVTGLWTPNIVPDCILPIEATGLVLQANIRLNTHVCDDIVTGKARLGFLSLLETSDVLNVCEWNAGCVIHNITVTCGPAYREQTENEHGGMMVDGAGMNVVDMTSERHTVQEELVWYERPEVLSDVVQPRSKRDLSSRSSGEIWSFSVNISFSFALNFSTSALESGTAYDWMTYLGSKELYDAAVFMQTQTESGVIGLEIPNLDWKFHDDPFDYGFVSPFCPEGFLPSWKTMKCSHCVAGTYYNTSSFDCIACPPGTYQDEVAQTTCKSCPPGTTSEGLTSRLNDCI</sequence>
<proteinExistence type="predicted"/>
<organism evidence="5 6">
    <name type="scientific">Holothuria leucospilota</name>
    <name type="common">Black long sea cucumber</name>
    <name type="synonym">Mertensiothuria leucospilota</name>
    <dbReference type="NCBI Taxonomy" id="206669"/>
    <lineage>
        <taxon>Eukaryota</taxon>
        <taxon>Metazoa</taxon>
        <taxon>Echinodermata</taxon>
        <taxon>Eleutherozoa</taxon>
        <taxon>Echinozoa</taxon>
        <taxon>Holothuroidea</taxon>
        <taxon>Aspidochirotacea</taxon>
        <taxon>Aspidochirotida</taxon>
        <taxon>Holothuriidae</taxon>
        <taxon>Holothuria</taxon>
    </lineage>
</organism>
<dbReference type="SUPFAM" id="SSF57535">
    <property type="entry name" value="Complement control module/SCR domain"/>
    <property type="match status" value="1"/>
</dbReference>
<dbReference type="InterPro" id="IPR009030">
    <property type="entry name" value="Growth_fac_rcpt_cys_sf"/>
</dbReference>
<feature type="domain" description="HYR" evidence="4">
    <location>
        <begin position="79"/>
        <end position="161"/>
    </location>
</feature>
<dbReference type="EMBL" id="JAIZAY010000015">
    <property type="protein sequence ID" value="KAJ8027761.1"/>
    <property type="molecule type" value="Genomic_DNA"/>
</dbReference>
<dbReference type="PANTHER" id="PTHR46343">
    <property type="entry name" value="HYR DOMAIN-CONTAINING PROTEIN"/>
    <property type="match status" value="1"/>
</dbReference>
<protein>
    <submittedName>
        <fullName evidence="5">Sushi, von Willebrand factor type A, EGF and pentraxin domain-containing protein 1</fullName>
    </submittedName>
</protein>